<dbReference type="CDD" id="cd00773">
    <property type="entry name" value="HisRS-like_core"/>
    <property type="match status" value="1"/>
</dbReference>
<feature type="coiled-coil region" evidence="11">
    <location>
        <begin position="11"/>
        <end position="48"/>
    </location>
</feature>
<dbReference type="InterPro" id="IPR015807">
    <property type="entry name" value="His-tRNA-ligase"/>
</dbReference>
<dbReference type="EMBL" id="UYRR01031130">
    <property type="protein sequence ID" value="VDK46391.1"/>
    <property type="molecule type" value="Genomic_DNA"/>
</dbReference>
<dbReference type="PROSITE" id="PS51185">
    <property type="entry name" value="WHEP_TRS_2"/>
    <property type="match status" value="1"/>
</dbReference>
<dbReference type="Proteomes" id="UP000267096">
    <property type="component" value="Unassembled WGS sequence"/>
</dbReference>
<evidence type="ECO:0000259" key="13">
    <source>
        <dbReference type="PROSITE" id="PS51185"/>
    </source>
</evidence>
<dbReference type="GO" id="GO:0003723">
    <property type="term" value="F:RNA binding"/>
    <property type="evidence" value="ECO:0007669"/>
    <property type="project" value="TreeGrafter"/>
</dbReference>
<evidence type="ECO:0000256" key="8">
    <source>
        <dbReference type="ARBA" id="ARBA00023146"/>
    </source>
</evidence>
<feature type="binding site" evidence="10">
    <location>
        <position position="180"/>
    </location>
    <ligand>
        <name>L-histidine</name>
        <dbReference type="ChEBI" id="CHEBI:57595"/>
    </ligand>
</feature>
<feature type="binding site" evidence="10">
    <location>
        <position position="339"/>
    </location>
    <ligand>
        <name>L-histidine</name>
        <dbReference type="ChEBI" id="CHEBI:57595"/>
    </ligand>
</feature>
<dbReference type="PANTHER" id="PTHR11476">
    <property type="entry name" value="HISTIDYL-TRNA SYNTHETASE"/>
    <property type="match status" value="1"/>
</dbReference>
<dbReference type="GO" id="GO:0005524">
    <property type="term" value="F:ATP binding"/>
    <property type="evidence" value="ECO:0007669"/>
    <property type="project" value="UniProtKB-KW"/>
</dbReference>
<evidence type="ECO:0000256" key="9">
    <source>
        <dbReference type="ARBA" id="ARBA00047639"/>
    </source>
</evidence>
<dbReference type="SUPFAM" id="SSF52954">
    <property type="entry name" value="Class II aaRS ABD-related"/>
    <property type="match status" value="1"/>
</dbReference>
<feature type="domain" description="WHEP-TRS" evidence="13">
    <location>
        <begin position="10"/>
        <end position="66"/>
    </location>
</feature>
<dbReference type="GO" id="GO:0005739">
    <property type="term" value="C:mitochondrion"/>
    <property type="evidence" value="ECO:0007669"/>
    <property type="project" value="TreeGrafter"/>
</dbReference>
<reference evidence="16" key="1">
    <citation type="submission" date="2017-02" db="UniProtKB">
        <authorList>
            <consortium name="WormBaseParasite"/>
        </authorList>
    </citation>
    <scope>IDENTIFICATION</scope>
</reference>
<evidence type="ECO:0000256" key="1">
    <source>
        <dbReference type="ARBA" id="ARBA00008226"/>
    </source>
</evidence>
<dbReference type="Gene3D" id="3.40.50.800">
    <property type="entry name" value="Anticodon-binding domain"/>
    <property type="match status" value="1"/>
</dbReference>
<dbReference type="CDD" id="cd00859">
    <property type="entry name" value="HisRS_anticodon"/>
    <property type="match status" value="1"/>
</dbReference>
<feature type="binding site" evidence="10">
    <location>
        <begin position="137"/>
        <end position="139"/>
    </location>
    <ligand>
        <name>L-histidine</name>
        <dbReference type="ChEBI" id="CHEBI:57595"/>
    </ligand>
</feature>
<dbReference type="Pfam" id="PF13393">
    <property type="entry name" value="tRNA-synt_His"/>
    <property type="match status" value="1"/>
</dbReference>
<dbReference type="PANTHER" id="PTHR11476:SF7">
    <property type="entry name" value="HISTIDINE--TRNA LIGASE"/>
    <property type="match status" value="1"/>
</dbReference>
<dbReference type="GO" id="GO:0004821">
    <property type="term" value="F:histidine-tRNA ligase activity"/>
    <property type="evidence" value="ECO:0007669"/>
    <property type="project" value="UniProtKB-EC"/>
</dbReference>
<dbReference type="InterPro" id="IPR033656">
    <property type="entry name" value="HisRS_anticodon"/>
</dbReference>
<name>A0A0M3JWB8_ANISI</name>
<evidence type="ECO:0000256" key="6">
    <source>
        <dbReference type="ARBA" id="ARBA00022840"/>
    </source>
</evidence>
<dbReference type="InterPro" id="IPR041715">
    <property type="entry name" value="HisRS-like_core"/>
</dbReference>
<proteinExistence type="inferred from homology"/>
<dbReference type="FunFam" id="3.40.50.800:FF:000008">
    <property type="entry name" value="histidine--tRNA ligase, cytoplasmic isoform X1"/>
    <property type="match status" value="1"/>
</dbReference>
<dbReference type="PIRSF" id="PIRSF001549">
    <property type="entry name" value="His-tRNA_synth"/>
    <property type="match status" value="1"/>
</dbReference>
<dbReference type="InterPro" id="IPR009068">
    <property type="entry name" value="uS15_NS1_RNA-bd_sf"/>
</dbReference>
<dbReference type="Pfam" id="PF03129">
    <property type="entry name" value="HGTP_anticodon"/>
    <property type="match status" value="1"/>
</dbReference>
<comment type="catalytic activity">
    <reaction evidence="9">
        <text>tRNA(His) + L-histidine + ATP = L-histidyl-tRNA(His) + AMP + diphosphate + H(+)</text>
        <dbReference type="Rhea" id="RHEA:17313"/>
        <dbReference type="Rhea" id="RHEA-COMP:9665"/>
        <dbReference type="Rhea" id="RHEA-COMP:9689"/>
        <dbReference type="ChEBI" id="CHEBI:15378"/>
        <dbReference type="ChEBI" id="CHEBI:30616"/>
        <dbReference type="ChEBI" id="CHEBI:33019"/>
        <dbReference type="ChEBI" id="CHEBI:57595"/>
        <dbReference type="ChEBI" id="CHEBI:78442"/>
        <dbReference type="ChEBI" id="CHEBI:78527"/>
        <dbReference type="ChEBI" id="CHEBI:456215"/>
        <dbReference type="EC" id="6.1.1.21"/>
    </reaction>
</comment>
<evidence type="ECO:0000313" key="14">
    <source>
        <dbReference type="EMBL" id="VDK46391.1"/>
    </source>
</evidence>
<dbReference type="InterPro" id="IPR036621">
    <property type="entry name" value="Anticodon-bd_dom_sf"/>
</dbReference>
<dbReference type="GO" id="GO:0006427">
    <property type="term" value="P:histidyl-tRNA aminoacylation"/>
    <property type="evidence" value="ECO:0007669"/>
    <property type="project" value="InterPro"/>
</dbReference>
<dbReference type="AlphaFoldDB" id="A0A0M3JWB8"/>
<protein>
    <recommendedName>
        <fullName evidence="2">histidine--tRNA ligase</fullName>
        <ecNumber evidence="2">6.1.1.21</ecNumber>
    </recommendedName>
</protein>
<gene>
    <name evidence="14" type="ORF">ASIM_LOCUS12036</name>
</gene>
<dbReference type="FunFam" id="3.30.930.10:FF:000092">
    <property type="entry name" value="Histidyl-tRNA synthetase putative"/>
    <property type="match status" value="1"/>
</dbReference>
<dbReference type="NCBIfam" id="TIGR00442">
    <property type="entry name" value="hisS"/>
    <property type="match status" value="1"/>
</dbReference>
<feature type="binding site" evidence="10">
    <location>
        <begin position="343"/>
        <end position="344"/>
    </location>
    <ligand>
        <name>L-histidine</name>
        <dbReference type="ChEBI" id="CHEBI:57595"/>
    </ligand>
</feature>
<dbReference type="GO" id="GO:0005829">
    <property type="term" value="C:cytosol"/>
    <property type="evidence" value="ECO:0007669"/>
    <property type="project" value="TreeGrafter"/>
</dbReference>
<evidence type="ECO:0000256" key="10">
    <source>
        <dbReference type="PIRSR" id="PIRSR001549-1"/>
    </source>
</evidence>
<evidence type="ECO:0000256" key="5">
    <source>
        <dbReference type="ARBA" id="ARBA00022741"/>
    </source>
</evidence>
<keyword evidence="15" id="KW-1185">Reference proteome</keyword>
<keyword evidence="3" id="KW-0963">Cytoplasm</keyword>
<dbReference type="EC" id="6.1.1.21" evidence="2"/>
<evidence type="ECO:0000313" key="16">
    <source>
        <dbReference type="WBParaSite" id="ASIM_0001257001-mRNA-1"/>
    </source>
</evidence>
<dbReference type="InterPro" id="IPR000738">
    <property type="entry name" value="WHEP-TRS_dom"/>
</dbReference>
<keyword evidence="4" id="KW-0436">Ligase</keyword>
<feature type="domain" description="Aminoacyl-transfer RNA synthetases class-II family profile" evidence="12">
    <location>
        <begin position="67"/>
        <end position="420"/>
    </location>
</feature>
<comment type="similarity">
    <text evidence="1">Belongs to the class-II aminoacyl-tRNA synthetase family.</text>
</comment>
<dbReference type="GO" id="GO:0002119">
    <property type="term" value="P:nematode larval development"/>
    <property type="evidence" value="ECO:0007669"/>
    <property type="project" value="TreeGrafter"/>
</dbReference>
<dbReference type="InterPro" id="IPR045864">
    <property type="entry name" value="aa-tRNA-synth_II/BPL/LPL"/>
</dbReference>
<keyword evidence="5" id="KW-0547">Nucleotide-binding</keyword>
<feature type="binding site" evidence="10">
    <location>
        <position position="164"/>
    </location>
    <ligand>
        <name>L-histidine</name>
        <dbReference type="ChEBI" id="CHEBI:57595"/>
    </ligand>
</feature>
<dbReference type="Gene3D" id="3.30.930.10">
    <property type="entry name" value="Bira Bifunctional Protein, Domain 2"/>
    <property type="match status" value="1"/>
</dbReference>
<evidence type="ECO:0000259" key="12">
    <source>
        <dbReference type="PROSITE" id="PS50862"/>
    </source>
</evidence>
<evidence type="ECO:0000313" key="15">
    <source>
        <dbReference type="Proteomes" id="UP000267096"/>
    </source>
</evidence>
<accession>A0A0M3JWB8</accession>
<evidence type="ECO:0000256" key="7">
    <source>
        <dbReference type="ARBA" id="ARBA00022917"/>
    </source>
</evidence>
<dbReference type="GO" id="GO:0032543">
    <property type="term" value="P:mitochondrial translation"/>
    <property type="evidence" value="ECO:0007669"/>
    <property type="project" value="TreeGrafter"/>
</dbReference>
<dbReference type="PROSITE" id="PS50862">
    <property type="entry name" value="AA_TRNA_LIGASE_II"/>
    <property type="match status" value="1"/>
</dbReference>
<dbReference type="OrthoDB" id="1906957at2759"/>
<keyword evidence="7" id="KW-0648">Protein biosynthesis</keyword>
<evidence type="ECO:0000256" key="3">
    <source>
        <dbReference type="ARBA" id="ARBA00022490"/>
    </source>
</evidence>
<evidence type="ECO:0000256" key="11">
    <source>
        <dbReference type="SAM" id="Coils"/>
    </source>
</evidence>
<sequence>MTDVELTTAQKETLRMEVKALGDQIRALKESKADAELIKEKIAKMLEKKKLLGDEGGGKFVLKCPKGTRDYGPKAMAIREKVLRIVTDSFKRHGAETIDTPVFELRDVLLGKYGEEGGKLIFDLADQGGELLSLRYDLTVPFARYLAMNKVTNIKRYHIAKVYRRDQPVMTRGRYREFFQCDFDIAGQYDAMLPEAECLKVIDEVLTSLDLGDFQIKLNHRLMLEGMFAVSGMKESDFKTVCSSIDKLDKVAWSEVRSELIDEKHIDQNAVDKLQKFVRIRDQNVTASNEELLKFFEKDTETGANASVKKAVTDMRLLLDYCSIYGIDKNIQFDPALARGLDYYTGAIFETVVKGYTMECQSGDDKRNGTASADEISSTNVGSVAAGGRYDNLVAMFSPKKQAVPCVGVSFGIERLFSIMEMKAESEKSTVRTTETQVFVASAQKNLLRERMKLCKLLWENDVNAEMAYKANPKMLTQLQYCEERSIPLVLIVGERELQEGVVKIRNVENRQENDVPLADLIDELRKRLACC</sequence>
<dbReference type="InterPro" id="IPR004516">
    <property type="entry name" value="HisRS/HisZ"/>
</dbReference>
<dbReference type="Gene3D" id="1.10.287.10">
    <property type="entry name" value="S15/NS1, RNA-binding"/>
    <property type="match status" value="1"/>
</dbReference>
<keyword evidence="6" id="KW-0067">ATP-binding</keyword>
<keyword evidence="11" id="KW-0175">Coiled coil</keyword>
<evidence type="ECO:0000256" key="4">
    <source>
        <dbReference type="ARBA" id="ARBA00022598"/>
    </source>
</evidence>
<dbReference type="InterPro" id="IPR004154">
    <property type="entry name" value="Anticodon-bd"/>
</dbReference>
<dbReference type="WBParaSite" id="ASIM_0001257001-mRNA-1">
    <property type="protein sequence ID" value="ASIM_0001257001-mRNA-1"/>
    <property type="gene ID" value="ASIM_0001257001"/>
</dbReference>
<dbReference type="InterPro" id="IPR006195">
    <property type="entry name" value="aa-tRNA-synth_II"/>
</dbReference>
<feature type="binding site" evidence="10">
    <location>
        <position position="184"/>
    </location>
    <ligand>
        <name>L-histidine</name>
        <dbReference type="ChEBI" id="CHEBI:57595"/>
    </ligand>
</feature>
<dbReference type="SUPFAM" id="SSF55681">
    <property type="entry name" value="Class II aaRS and biotin synthetases"/>
    <property type="match status" value="1"/>
</dbReference>
<reference evidence="14 15" key="2">
    <citation type="submission" date="2018-11" db="EMBL/GenBank/DDBJ databases">
        <authorList>
            <consortium name="Pathogen Informatics"/>
        </authorList>
    </citation>
    <scope>NUCLEOTIDE SEQUENCE [LARGE SCALE GENOMIC DNA]</scope>
</reference>
<dbReference type="SUPFAM" id="SSF47060">
    <property type="entry name" value="S15/NS1 RNA-binding domain"/>
    <property type="match status" value="1"/>
</dbReference>
<organism evidence="16">
    <name type="scientific">Anisakis simplex</name>
    <name type="common">Herring worm</name>
    <dbReference type="NCBI Taxonomy" id="6269"/>
    <lineage>
        <taxon>Eukaryota</taxon>
        <taxon>Metazoa</taxon>
        <taxon>Ecdysozoa</taxon>
        <taxon>Nematoda</taxon>
        <taxon>Chromadorea</taxon>
        <taxon>Rhabditida</taxon>
        <taxon>Spirurina</taxon>
        <taxon>Ascaridomorpha</taxon>
        <taxon>Ascaridoidea</taxon>
        <taxon>Anisakidae</taxon>
        <taxon>Anisakis</taxon>
        <taxon>Anisakis simplex complex</taxon>
    </lineage>
</organism>
<evidence type="ECO:0000256" key="2">
    <source>
        <dbReference type="ARBA" id="ARBA00012815"/>
    </source>
</evidence>
<keyword evidence="8" id="KW-0030">Aminoacyl-tRNA synthetase</keyword>